<dbReference type="EC" id="2.1.1.144" evidence="5"/>
<dbReference type="Pfam" id="PF13649">
    <property type="entry name" value="Methyltransf_25"/>
    <property type="match status" value="1"/>
</dbReference>
<dbReference type="InterPro" id="IPR023506">
    <property type="entry name" value="Trans-aconitate_MeTrfase"/>
</dbReference>
<evidence type="ECO:0000256" key="1">
    <source>
        <dbReference type="ARBA" id="ARBA00022490"/>
    </source>
</evidence>
<dbReference type="HAMAP" id="MF_00560">
    <property type="entry name" value="Tran_acon_Me_trans"/>
    <property type="match status" value="1"/>
</dbReference>
<dbReference type="RefSeq" id="WP_307684721.1">
    <property type="nucleotide sequence ID" value="NZ_JAUSRD010000004.1"/>
</dbReference>
<dbReference type="Proteomes" id="UP001242045">
    <property type="component" value="Unassembled WGS sequence"/>
</dbReference>
<feature type="domain" description="Methyltransferase" evidence="6">
    <location>
        <begin position="35"/>
        <end position="125"/>
    </location>
</feature>
<keyword evidence="2 5" id="KW-0489">Methyltransferase</keyword>
<keyword evidence="1 5" id="KW-0963">Cytoplasm</keyword>
<sequence length="259" mass="29052">MLDWNPALYRRYEDERTRPAQELLARVPLAEADRVVDLGCGPGNSTELLVNRFPRAEALGTDNSEAMLVSARERLPGARFELSDIATWAPQDKAPDLIYANASLQWVPDHETLIPRLLDALAPGGVLAVQMPDNRQEPTHRLMRALAAEAPWAEPIGDADRLRTKLLPLGGYYDLLAPHAASVDVWHTIYQHRMADAASIVEWVRGTGLKPFVDRLPPDLQASYLAEYERRVNEAYPVRTDGKRLLAFPRMFIVAQKKA</sequence>
<dbReference type="Gene3D" id="1.10.150.290">
    <property type="entry name" value="S-adenosyl-L-methionine-dependent methyltransferases"/>
    <property type="match status" value="1"/>
</dbReference>
<dbReference type="PANTHER" id="PTHR43861">
    <property type="entry name" value="TRANS-ACONITATE 2-METHYLTRANSFERASE-RELATED"/>
    <property type="match status" value="1"/>
</dbReference>
<accession>A0AAW8CXN4</accession>
<keyword evidence="3 5" id="KW-0808">Transferase</keyword>
<evidence type="ECO:0000256" key="5">
    <source>
        <dbReference type="HAMAP-Rule" id="MF_00560"/>
    </source>
</evidence>
<dbReference type="NCBIfam" id="NF002463">
    <property type="entry name" value="PRK01683.1"/>
    <property type="match status" value="1"/>
</dbReference>
<evidence type="ECO:0000259" key="6">
    <source>
        <dbReference type="Pfam" id="PF13649"/>
    </source>
</evidence>
<evidence type="ECO:0000256" key="4">
    <source>
        <dbReference type="ARBA" id="ARBA00022691"/>
    </source>
</evidence>
<dbReference type="AlphaFoldDB" id="A0AAW8CXN4"/>
<dbReference type="InterPro" id="IPR029063">
    <property type="entry name" value="SAM-dependent_MTases_sf"/>
</dbReference>
<dbReference type="PANTHER" id="PTHR43861:SF1">
    <property type="entry name" value="TRANS-ACONITATE 2-METHYLTRANSFERASE"/>
    <property type="match status" value="1"/>
</dbReference>
<gene>
    <name evidence="5" type="primary">tam</name>
    <name evidence="7" type="ORF">J2W31_002105</name>
</gene>
<dbReference type="GO" id="GO:0032259">
    <property type="term" value="P:methylation"/>
    <property type="evidence" value="ECO:0007669"/>
    <property type="project" value="UniProtKB-KW"/>
</dbReference>
<organism evidence="7 8">
    <name type="scientific">Variovorax boronicumulans</name>
    <dbReference type="NCBI Taxonomy" id="436515"/>
    <lineage>
        <taxon>Bacteria</taxon>
        <taxon>Pseudomonadati</taxon>
        <taxon>Pseudomonadota</taxon>
        <taxon>Betaproteobacteria</taxon>
        <taxon>Burkholderiales</taxon>
        <taxon>Comamonadaceae</taxon>
        <taxon>Variovorax</taxon>
    </lineage>
</organism>
<name>A0AAW8CXN4_9BURK</name>
<proteinExistence type="inferred from homology"/>
<comment type="subcellular location">
    <subcellularLocation>
        <location evidence="5">Cytoplasm</location>
    </subcellularLocation>
</comment>
<evidence type="ECO:0000256" key="2">
    <source>
        <dbReference type="ARBA" id="ARBA00022603"/>
    </source>
</evidence>
<evidence type="ECO:0000313" key="7">
    <source>
        <dbReference type="EMBL" id="MDP9892994.1"/>
    </source>
</evidence>
<dbReference type="InterPro" id="IPR041698">
    <property type="entry name" value="Methyltransf_25"/>
</dbReference>
<protein>
    <recommendedName>
        <fullName evidence="5">Trans-aconitate 2-methyltransferase</fullName>
        <ecNumber evidence="5">2.1.1.144</ecNumber>
    </recommendedName>
</protein>
<dbReference type="GO" id="GO:0030798">
    <property type="term" value="F:trans-aconitate 2-methyltransferase activity"/>
    <property type="evidence" value="ECO:0007669"/>
    <property type="project" value="UniProtKB-UniRule"/>
</dbReference>
<comment type="similarity">
    <text evidence="5">Belongs to the methyltransferase superfamily. Tam family.</text>
</comment>
<keyword evidence="4 5" id="KW-0949">S-adenosyl-L-methionine</keyword>
<dbReference type="Gene3D" id="3.40.50.150">
    <property type="entry name" value="Vaccinia Virus protein VP39"/>
    <property type="match status" value="1"/>
</dbReference>
<comment type="caution">
    <text evidence="7">The sequence shown here is derived from an EMBL/GenBank/DDBJ whole genome shotgun (WGS) entry which is preliminary data.</text>
</comment>
<dbReference type="CDD" id="cd02440">
    <property type="entry name" value="AdoMet_MTases"/>
    <property type="match status" value="1"/>
</dbReference>
<dbReference type="InterPro" id="IPR023149">
    <property type="entry name" value="Trans_acon_MeTrfase_C"/>
</dbReference>
<dbReference type="SUPFAM" id="SSF53335">
    <property type="entry name" value="S-adenosyl-L-methionine-dependent methyltransferases"/>
    <property type="match status" value="1"/>
</dbReference>
<comment type="function">
    <text evidence="5">Catalyzes the S-adenosylmethionine monomethyl esterification of trans-aconitate.</text>
</comment>
<evidence type="ECO:0000256" key="3">
    <source>
        <dbReference type="ARBA" id="ARBA00022679"/>
    </source>
</evidence>
<dbReference type="EMBL" id="JAUSRD010000004">
    <property type="protein sequence ID" value="MDP9892994.1"/>
    <property type="molecule type" value="Genomic_DNA"/>
</dbReference>
<dbReference type="GO" id="GO:0005737">
    <property type="term" value="C:cytoplasm"/>
    <property type="evidence" value="ECO:0007669"/>
    <property type="project" value="UniProtKB-SubCell"/>
</dbReference>
<evidence type="ECO:0000313" key="8">
    <source>
        <dbReference type="Proteomes" id="UP001242045"/>
    </source>
</evidence>
<reference evidence="7" key="1">
    <citation type="submission" date="2023-07" db="EMBL/GenBank/DDBJ databases">
        <title>Sorghum-associated microbial communities from plants grown in Nebraska, USA.</title>
        <authorList>
            <person name="Schachtman D."/>
        </authorList>
    </citation>
    <scope>NUCLEOTIDE SEQUENCE</scope>
    <source>
        <strain evidence="7">DS3754</strain>
    </source>
</reference>
<comment type="catalytic activity">
    <reaction evidence="5">
        <text>trans-aconitate + S-adenosyl-L-methionine = (E)-3-(methoxycarbonyl)pent-2-enedioate + S-adenosyl-L-homocysteine</text>
        <dbReference type="Rhea" id="RHEA:14969"/>
        <dbReference type="ChEBI" id="CHEBI:15708"/>
        <dbReference type="ChEBI" id="CHEBI:57470"/>
        <dbReference type="ChEBI" id="CHEBI:57856"/>
        <dbReference type="ChEBI" id="CHEBI:59789"/>
        <dbReference type="EC" id="2.1.1.144"/>
    </reaction>
</comment>